<evidence type="ECO:0000256" key="1">
    <source>
        <dbReference type="SAM" id="Phobius"/>
    </source>
</evidence>
<evidence type="ECO:0000313" key="3">
    <source>
        <dbReference type="Proteomes" id="UP000189933"/>
    </source>
</evidence>
<dbReference type="Proteomes" id="UP000189933">
    <property type="component" value="Unassembled WGS sequence"/>
</dbReference>
<feature type="transmembrane region" description="Helical" evidence="1">
    <location>
        <begin position="6"/>
        <end position="39"/>
    </location>
</feature>
<feature type="transmembrane region" description="Helical" evidence="1">
    <location>
        <begin position="70"/>
        <end position="89"/>
    </location>
</feature>
<dbReference type="PANTHER" id="PTHR35813:SF1">
    <property type="entry name" value="INNER MEMBRANE PROTEIN YBAN"/>
    <property type="match status" value="1"/>
</dbReference>
<dbReference type="GO" id="GO:0005886">
    <property type="term" value="C:plasma membrane"/>
    <property type="evidence" value="ECO:0007669"/>
    <property type="project" value="TreeGrafter"/>
</dbReference>
<dbReference type="PANTHER" id="PTHR35813">
    <property type="entry name" value="INNER MEMBRANE PROTEIN YBAN"/>
    <property type="match status" value="1"/>
</dbReference>
<organism evidence="2 3">
    <name type="scientific">Carboxydocella sporoproducens DSM 16521</name>
    <dbReference type="NCBI Taxonomy" id="1121270"/>
    <lineage>
        <taxon>Bacteria</taxon>
        <taxon>Bacillati</taxon>
        <taxon>Bacillota</taxon>
        <taxon>Clostridia</taxon>
        <taxon>Eubacteriales</taxon>
        <taxon>Clostridiales Family XVI. Incertae Sedis</taxon>
        <taxon>Carboxydocella</taxon>
    </lineage>
</organism>
<keyword evidence="1" id="KW-0812">Transmembrane</keyword>
<dbReference type="EMBL" id="FUXM01000013">
    <property type="protein sequence ID" value="SJZ94593.1"/>
    <property type="molecule type" value="Genomic_DNA"/>
</dbReference>
<evidence type="ECO:0008006" key="4">
    <source>
        <dbReference type="Google" id="ProtNLM"/>
    </source>
</evidence>
<protein>
    <recommendedName>
        <fullName evidence="4">Inner membrane protein</fullName>
    </recommendedName>
</protein>
<dbReference type="RefSeq" id="WP_174182984.1">
    <property type="nucleotide sequence ID" value="NZ_FUXM01000013.1"/>
</dbReference>
<keyword evidence="1" id="KW-1133">Transmembrane helix</keyword>
<dbReference type="InterPro" id="IPR007401">
    <property type="entry name" value="DUF454"/>
</dbReference>
<gene>
    <name evidence="2" type="ORF">SAMN02745885_01401</name>
</gene>
<name>A0A1T4PST7_9FIRM</name>
<dbReference type="AlphaFoldDB" id="A0A1T4PST7"/>
<keyword evidence="1" id="KW-0472">Membrane</keyword>
<dbReference type="PIRSF" id="PIRSF016789">
    <property type="entry name" value="DUF454"/>
    <property type="match status" value="1"/>
</dbReference>
<accession>A0A1T4PST7</accession>
<sequence>MRSILVILGFLFVVLGILGMFLPVLPTTPFLLLAAACFARSSTKAHRWLLSHHIFGPPLRQWEKTRTISLRAKVISLLMLNLSIGFSIWMLRNNLPVQMLLVMSALGVSTYLYRLPTSTPKKLTSEKE</sequence>
<feature type="transmembrane region" description="Helical" evidence="1">
    <location>
        <begin position="95"/>
        <end position="113"/>
    </location>
</feature>
<evidence type="ECO:0000313" key="2">
    <source>
        <dbReference type="EMBL" id="SJZ94593.1"/>
    </source>
</evidence>
<reference evidence="3" key="1">
    <citation type="submission" date="2017-02" db="EMBL/GenBank/DDBJ databases">
        <authorList>
            <person name="Varghese N."/>
            <person name="Submissions S."/>
        </authorList>
    </citation>
    <scope>NUCLEOTIDE SEQUENCE [LARGE SCALE GENOMIC DNA]</scope>
    <source>
        <strain evidence="3">DSM 16521</strain>
    </source>
</reference>
<dbReference type="Pfam" id="PF04304">
    <property type="entry name" value="DUF454"/>
    <property type="match status" value="1"/>
</dbReference>
<proteinExistence type="predicted"/>
<keyword evidence="3" id="KW-1185">Reference proteome</keyword>